<evidence type="ECO:0000313" key="3">
    <source>
        <dbReference type="Proteomes" id="UP000446786"/>
    </source>
</evidence>
<dbReference type="Proteomes" id="UP000446786">
    <property type="component" value="Unassembled WGS sequence"/>
</dbReference>
<organism evidence="2 3">
    <name type="scientific">Parerythrobacter jejuensis</name>
    <dbReference type="NCBI Taxonomy" id="795812"/>
    <lineage>
        <taxon>Bacteria</taxon>
        <taxon>Pseudomonadati</taxon>
        <taxon>Pseudomonadota</taxon>
        <taxon>Alphaproteobacteria</taxon>
        <taxon>Sphingomonadales</taxon>
        <taxon>Erythrobacteraceae</taxon>
        <taxon>Parerythrobacter</taxon>
    </lineage>
</organism>
<evidence type="ECO:0000259" key="1">
    <source>
        <dbReference type="PROSITE" id="PS51186"/>
    </source>
</evidence>
<dbReference type="AlphaFoldDB" id="A0A845AVS4"/>
<dbReference type="PROSITE" id="PS51186">
    <property type="entry name" value="GNAT"/>
    <property type="match status" value="1"/>
</dbReference>
<dbReference type="OrthoDB" id="9803233at2"/>
<accession>A0A845AVS4</accession>
<dbReference type="Gene3D" id="3.40.630.30">
    <property type="match status" value="1"/>
</dbReference>
<feature type="domain" description="N-acetyltransferase" evidence="1">
    <location>
        <begin position="4"/>
        <end position="155"/>
    </location>
</feature>
<comment type="caution">
    <text evidence="2">The sequence shown here is derived from an EMBL/GenBank/DDBJ whole genome shotgun (WGS) entry which is preliminary data.</text>
</comment>
<dbReference type="CDD" id="cd04301">
    <property type="entry name" value="NAT_SF"/>
    <property type="match status" value="1"/>
</dbReference>
<dbReference type="InterPro" id="IPR016181">
    <property type="entry name" value="Acyl_CoA_acyltransferase"/>
</dbReference>
<keyword evidence="3" id="KW-1185">Reference proteome</keyword>
<keyword evidence="2" id="KW-0808">Transferase</keyword>
<proteinExistence type="predicted"/>
<dbReference type="InterPro" id="IPR000182">
    <property type="entry name" value="GNAT_dom"/>
</dbReference>
<dbReference type="RefSeq" id="WP_160780196.1">
    <property type="nucleotide sequence ID" value="NZ_BAAAZF010000001.1"/>
</dbReference>
<dbReference type="SUPFAM" id="SSF55729">
    <property type="entry name" value="Acyl-CoA N-acyltransferases (Nat)"/>
    <property type="match status" value="1"/>
</dbReference>
<gene>
    <name evidence="2" type="ORF">GRI94_13805</name>
</gene>
<sequence length="155" mass="17953">MTNTYIRALERGDLDRVRYLVESNDMFPPEMLDEMTSPYFSGQRDIQRWLVFDRSGADGVAYYVPEPLTDGTWNLLLIAVDPVRHGEGIGRKLMEHVEEELASENVRVLLVETSGTPDFARTRGFYEMLQYNREACIRDYYAEGDDKIVFRKALS</sequence>
<name>A0A845AVS4_9SPHN</name>
<dbReference type="GO" id="GO:0016747">
    <property type="term" value="F:acyltransferase activity, transferring groups other than amino-acyl groups"/>
    <property type="evidence" value="ECO:0007669"/>
    <property type="project" value="InterPro"/>
</dbReference>
<protein>
    <submittedName>
        <fullName evidence="2">GNAT family N-acetyltransferase</fullName>
    </submittedName>
</protein>
<dbReference type="EMBL" id="WTYE01000001">
    <property type="protein sequence ID" value="MXP32901.1"/>
    <property type="molecule type" value="Genomic_DNA"/>
</dbReference>
<reference evidence="2 3" key="1">
    <citation type="submission" date="2019-12" db="EMBL/GenBank/DDBJ databases">
        <title>Genomic-based taxomic classification of the family Erythrobacteraceae.</title>
        <authorList>
            <person name="Xu L."/>
        </authorList>
    </citation>
    <scope>NUCLEOTIDE SEQUENCE [LARGE SCALE GENOMIC DNA]</scope>
    <source>
        <strain evidence="2 3">JCM 16677</strain>
    </source>
</reference>
<evidence type="ECO:0000313" key="2">
    <source>
        <dbReference type="EMBL" id="MXP32901.1"/>
    </source>
</evidence>
<dbReference type="Pfam" id="PF13508">
    <property type="entry name" value="Acetyltransf_7"/>
    <property type="match status" value="1"/>
</dbReference>